<evidence type="ECO:0000313" key="4">
    <source>
        <dbReference type="Proteomes" id="UP000255443"/>
    </source>
</evidence>
<evidence type="ECO:0000256" key="1">
    <source>
        <dbReference type="ARBA" id="ARBA00023002"/>
    </source>
</evidence>
<dbReference type="Proteomes" id="UP000255443">
    <property type="component" value="Unassembled WGS sequence"/>
</dbReference>
<dbReference type="InterPro" id="IPR016161">
    <property type="entry name" value="Ald_DH/histidinol_DH"/>
</dbReference>
<dbReference type="EC" id="1.2.1.-" evidence="3"/>
<dbReference type="InterPro" id="IPR015590">
    <property type="entry name" value="Aldehyde_DH_dom"/>
</dbReference>
<dbReference type="GO" id="GO:0008911">
    <property type="term" value="F:lactaldehyde dehydrogenase (NAD+) activity"/>
    <property type="evidence" value="ECO:0007669"/>
    <property type="project" value="UniProtKB-EC"/>
</dbReference>
<keyword evidence="1 3" id="KW-0560">Oxidoreductase</keyword>
<name>A0A379TRA3_SALER</name>
<dbReference type="Pfam" id="PF00171">
    <property type="entry name" value="Aldedh"/>
    <property type="match status" value="1"/>
</dbReference>
<dbReference type="PANTHER" id="PTHR43111">
    <property type="entry name" value="ALDEHYDE DEHYDROGENASE B-RELATED"/>
    <property type="match status" value="1"/>
</dbReference>
<organism evidence="3 4">
    <name type="scientific">Salmonella enterica subsp. arizonae</name>
    <dbReference type="NCBI Taxonomy" id="59203"/>
    <lineage>
        <taxon>Bacteria</taxon>
        <taxon>Pseudomonadati</taxon>
        <taxon>Pseudomonadota</taxon>
        <taxon>Gammaproteobacteria</taxon>
        <taxon>Enterobacterales</taxon>
        <taxon>Enterobacteriaceae</taxon>
        <taxon>Salmonella</taxon>
    </lineage>
</organism>
<accession>A0A379TRA3</accession>
<sequence length="91" mass="9901">MTNNPPSTRIQPGEYGYPLKLKARYDNFIGGNWVAPAGGEYYQNLTPVTGQPLCEVASSGKKDIDLALDAAHKAKDKWAHTSVQDRAAILV</sequence>
<dbReference type="EMBL" id="UGXC01000004">
    <property type="protein sequence ID" value="SUG52736.1"/>
    <property type="molecule type" value="Genomic_DNA"/>
</dbReference>
<gene>
    <name evidence="3" type="primary">aldB_1</name>
    <name evidence="3" type="ORF">NCTC7303_05059</name>
</gene>
<dbReference type="EC" id="1.2.1.22" evidence="3"/>
<dbReference type="SUPFAM" id="SSF53720">
    <property type="entry name" value="ALDH-like"/>
    <property type="match status" value="1"/>
</dbReference>
<proteinExistence type="predicted"/>
<dbReference type="InterPro" id="IPR016162">
    <property type="entry name" value="Ald_DH_N"/>
</dbReference>
<evidence type="ECO:0000259" key="2">
    <source>
        <dbReference type="Pfam" id="PF00171"/>
    </source>
</evidence>
<dbReference type="Gene3D" id="3.40.605.10">
    <property type="entry name" value="Aldehyde Dehydrogenase, Chain A, domain 1"/>
    <property type="match status" value="1"/>
</dbReference>
<feature type="domain" description="Aldehyde dehydrogenase" evidence="2">
    <location>
        <begin position="33"/>
        <end position="90"/>
    </location>
</feature>
<reference evidence="3 4" key="1">
    <citation type="submission" date="2018-06" db="EMBL/GenBank/DDBJ databases">
        <authorList>
            <consortium name="Pathogen Informatics"/>
            <person name="Doyle S."/>
        </authorList>
    </citation>
    <scope>NUCLEOTIDE SEQUENCE [LARGE SCALE GENOMIC DNA]</scope>
    <source>
        <strain evidence="3 4">NCTC7303</strain>
    </source>
</reference>
<protein>
    <submittedName>
        <fullName evidence="3">Aldehyde dehydrogenase B</fullName>
        <ecNumber evidence="3">1.2.1.-</ecNumber>
        <ecNumber evidence="3">1.2.1.22</ecNumber>
    </submittedName>
</protein>
<evidence type="ECO:0000313" key="3">
    <source>
        <dbReference type="EMBL" id="SUG52736.1"/>
    </source>
</evidence>
<dbReference type="PANTHER" id="PTHR43111:SF1">
    <property type="entry name" value="ALDEHYDE DEHYDROGENASE B-RELATED"/>
    <property type="match status" value="1"/>
</dbReference>
<dbReference type="AlphaFoldDB" id="A0A379TRA3"/>